<dbReference type="Pfam" id="PF03462">
    <property type="entry name" value="PCRF"/>
    <property type="match status" value="1"/>
</dbReference>
<dbReference type="Pfam" id="PF00472">
    <property type="entry name" value="RF-1"/>
    <property type="match status" value="1"/>
</dbReference>
<feature type="modified residue" description="N5-methylglutamine" evidence="8">
    <location>
        <position position="233"/>
    </location>
</feature>
<evidence type="ECO:0000259" key="9">
    <source>
        <dbReference type="SMART" id="SM00937"/>
    </source>
</evidence>
<gene>
    <name evidence="8" type="primary">prfA</name>
    <name evidence="10" type="ORF">EDD75_2074</name>
</gene>
<evidence type="ECO:0000256" key="2">
    <source>
        <dbReference type="ARBA" id="ARBA00004496"/>
    </source>
</evidence>
<keyword evidence="6 8" id="KW-0648">Protein biosynthesis</keyword>
<dbReference type="NCBIfam" id="NF001859">
    <property type="entry name" value="PRK00591.1"/>
    <property type="match status" value="1"/>
</dbReference>
<keyword evidence="11" id="KW-1185">Reference proteome</keyword>
<dbReference type="Gene3D" id="3.30.70.1660">
    <property type="match status" value="2"/>
</dbReference>
<dbReference type="FunFam" id="3.30.70.1660:FF:000004">
    <property type="entry name" value="Peptide chain release factor 1"/>
    <property type="match status" value="1"/>
</dbReference>
<dbReference type="InterPro" id="IPR050057">
    <property type="entry name" value="Prokaryotic/Mito_RF"/>
</dbReference>
<evidence type="ECO:0000256" key="4">
    <source>
        <dbReference type="ARBA" id="ARBA00022481"/>
    </source>
</evidence>
<keyword evidence="5 8" id="KW-0963">Cytoplasm</keyword>
<dbReference type="OrthoDB" id="9806673at2"/>
<organism evidence="10 11">
    <name type="scientific">Thermodesulfitimonas autotrophica</name>
    <dbReference type="NCBI Taxonomy" id="1894989"/>
    <lineage>
        <taxon>Bacteria</taxon>
        <taxon>Bacillati</taxon>
        <taxon>Bacillota</taxon>
        <taxon>Clostridia</taxon>
        <taxon>Thermoanaerobacterales</taxon>
        <taxon>Thermoanaerobacteraceae</taxon>
        <taxon>Thermodesulfitimonas</taxon>
    </lineage>
</organism>
<dbReference type="RefSeq" id="WP_123931709.1">
    <property type="nucleotide sequence ID" value="NZ_RKRE01000003.1"/>
</dbReference>
<evidence type="ECO:0000256" key="5">
    <source>
        <dbReference type="ARBA" id="ARBA00022490"/>
    </source>
</evidence>
<comment type="similarity">
    <text evidence="3 8">Belongs to the prokaryotic/mitochondrial release factor family.</text>
</comment>
<name>A0A3N5ADL3_9THEO</name>
<dbReference type="SMART" id="SM00937">
    <property type="entry name" value="PCRF"/>
    <property type="match status" value="1"/>
</dbReference>
<comment type="function">
    <text evidence="1 8">Peptide chain release factor 1 directs the termination of translation in response to the peptide chain termination codons UAG and UAA.</text>
</comment>
<proteinExistence type="inferred from homology"/>
<dbReference type="Gene3D" id="6.10.140.1950">
    <property type="match status" value="1"/>
</dbReference>
<dbReference type="InterPro" id="IPR000352">
    <property type="entry name" value="Pep_chain_release_fac_I"/>
</dbReference>
<dbReference type="GO" id="GO:0005829">
    <property type="term" value="C:cytosol"/>
    <property type="evidence" value="ECO:0007669"/>
    <property type="project" value="UniProtKB-ARBA"/>
</dbReference>
<dbReference type="HAMAP" id="MF_00093">
    <property type="entry name" value="Rel_fac_1"/>
    <property type="match status" value="1"/>
</dbReference>
<protein>
    <recommendedName>
        <fullName evidence="7 8">Peptide chain release factor 1</fullName>
        <shortName evidence="8">RF-1</shortName>
    </recommendedName>
</protein>
<dbReference type="FunFam" id="3.30.70.1660:FF:000002">
    <property type="entry name" value="Peptide chain release factor 1"/>
    <property type="match status" value="1"/>
</dbReference>
<keyword evidence="4 8" id="KW-0488">Methylation</keyword>
<comment type="caution">
    <text evidence="10">The sequence shown here is derived from an EMBL/GenBank/DDBJ whole genome shotgun (WGS) entry which is preliminary data.</text>
</comment>
<dbReference type="GO" id="GO:0016149">
    <property type="term" value="F:translation release factor activity, codon specific"/>
    <property type="evidence" value="ECO:0007669"/>
    <property type="project" value="UniProtKB-UniRule"/>
</dbReference>
<evidence type="ECO:0000256" key="1">
    <source>
        <dbReference type="ARBA" id="ARBA00002986"/>
    </source>
</evidence>
<dbReference type="PANTHER" id="PTHR43804">
    <property type="entry name" value="LD18447P"/>
    <property type="match status" value="1"/>
</dbReference>
<sequence>MLEKLDKIEERYEELSRKIADPEVIADYSRWREYVKAHAEMEEVVHTYREYKKVSRDIENAEMLLREENDPELRDLAAEELELLKERKEELTERLKVLLLPKDPNDEKNVILEIRAGTGGEEAALFAADLLRMYLKFAERRGWRSEMMSSSPTDLGGFKEAIVLIEGRGAYSQLKFESGVHRVQRVPETEASGRIHTSAATVAVLPEAEEVDVAIDPKDLRIDVFCSTGPGGQSVNTTQSAVRITHLPTGIVVTCQDEKSQHKNRDKAMKVLRARLLDKMQREQQEKIAAARRSQVGTGDRSERIRTYNFPQNRVTDHRVGLTLYRLGEVLDGDLDELITALVTHHQAERLRQIS</sequence>
<dbReference type="NCBIfam" id="TIGR00019">
    <property type="entry name" value="prfA"/>
    <property type="match status" value="1"/>
</dbReference>
<dbReference type="InterPro" id="IPR004373">
    <property type="entry name" value="RF-1"/>
</dbReference>
<dbReference type="InterPro" id="IPR045853">
    <property type="entry name" value="Pep_chain_release_fac_I_sf"/>
</dbReference>
<dbReference type="FunFam" id="3.30.160.20:FF:000004">
    <property type="entry name" value="Peptide chain release factor 1"/>
    <property type="match status" value="1"/>
</dbReference>
<dbReference type="InterPro" id="IPR005139">
    <property type="entry name" value="PCRF"/>
</dbReference>
<evidence type="ECO:0000256" key="6">
    <source>
        <dbReference type="ARBA" id="ARBA00022917"/>
    </source>
</evidence>
<dbReference type="AlphaFoldDB" id="A0A3N5ADL3"/>
<dbReference type="EMBL" id="RKRE01000003">
    <property type="protein sequence ID" value="RPF42956.1"/>
    <property type="molecule type" value="Genomic_DNA"/>
</dbReference>
<evidence type="ECO:0000256" key="7">
    <source>
        <dbReference type="ARBA" id="ARBA00050039"/>
    </source>
</evidence>
<evidence type="ECO:0000313" key="10">
    <source>
        <dbReference type="EMBL" id="RPF42956.1"/>
    </source>
</evidence>
<evidence type="ECO:0000256" key="3">
    <source>
        <dbReference type="ARBA" id="ARBA00010835"/>
    </source>
</evidence>
<dbReference type="Gene3D" id="3.30.160.20">
    <property type="match status" value="1"/>
</dbReference>
<evidence type="ECO:0000313" key="11">
    <source>
        <dbReference type="Proteomes" id="UP000282654"/>
    </source>
</evidence>
<comment type="subcellular location">
    <subcellularLocation>
        <location evidence="2 8">Cytoplasm</location>
    </subcellularLocation>
</comment>
<evidence type="ECO:0000256" key="8">
    <source>
        <dbReference type="HAMAP-Rule" id="MF_00093"/>
    </source>
</evidence>
<dbReference type="PANTHER" id="PTHR43804:SF7">
    <property type="entry name" value="LD18447P"/>
    <property type="match status" value="1"/>
</dbReference>
<dbReference type="SUPFAM" id="SSF75620">
    <property type="entry name" value="Release factor"/>
    <property type="match status" value="1"/>
</dbReference>
<reference evidence="10 11" key="1">
    <citation type="submission" date="2018-11" db="EMBL/GenBank/DDBJ databases">
        <title>Genomic Encyclopedia of Type Strains, Phase IV (KMG-IV): sequencing the most valuable type-strain genomes for metagenomic binning, comparative biology and taxonomic classification.</title>
        <authorList>
            <person name="Goeker M."/>
        </authorList>
    </citation>
    <scope>NUCLEOTIDE SEQUENCE [LARGE SCALE GENOMIC DNA]</scope>
    <source>
        <strain evidence="10 11">DSM 102936</strain>
    </source>
</reference>
<feature type="domain" description="Peptide chain release factor" evidence="9">
    <location>
        <begin position="62"/>
        <end position="177"/>
    </location>
</feature>
<comment type="PTM">
    <text evidence="8">Methylated by PrmC. Methylation increases the termination efficiency of RF1.</text>
</comment>
<dbReference type="Proteomes" id="UP000282654">
    <property type="component" value="Unassembled WGS sequence"/>
</dbReference>
<accession>A0A3N5ADL3</accession>